<feature type="chain" id="PRO_5046362448" evidence="1">
    <location>
        <begin position="20"/>
        <end position="189"/>
    </location>
</feature>
<organism evidence="3 4">
    <name type="scientific">Sphingobacterium bambusae</name>
    <dbReference type="NCBI Taxonomy" id="662858"/>
    <lineage>
        <taxon>Bacteria</taxon>
        <taxon>Pseudomonadati</taxon>
        <taxon>Bacteroidota</taxon>
        <taxon>Sphingobacteriia</taxon>
        <taxon>Sphingobacteriales</taxon>
        <taxon>Sphingobacteriaceae</taxon>
        <taxon>Sphingobacterium</taxon>
    </lineage>
</organism>
<dbReference type="SMART" id="SM00867">
    <property type="entry name" value="YceI"/>
    <property type="match status" value="1"/>
</dbReference>
<evidence type="ECO:0000313" key="4">
    <source>
        <dbReference type="Proteomes" id="UP001597525"/>
    </source>
</evidence>
<proteinExistence type="predicted"/>
<comment type="caution">
    <text evidence="3">The sequence shown here is derived from an EMBL/GenBank/DDBJ whole genome shotgun (WGS) entry which is preliminary data.</text>
</comment>
<feature type="domain" description="Lipid/polyisoprenoid-binding YceI-like" evidence="2">
    <location>
        <begin position="23"/>
        <end position="188"/>
    </location>
</feature>
<evidence type="ECO:0000313" key="3">
    <source>
        <dbReference type="EMBL" id="MFD2967625.1"/>
    </source>
</evidence>
<keyword evidence="1" id="KW-0732">Signal</keyword>
<dbReference type="Proteomes" id="UP001597525">
    <property type="component" value="Unassembled WGS sequence"/>
</dbReference>
<protein>
    <submittedName>
        <fullName evidence="3">YceI family protein</fullName>
    </submittedName>
</protein>
<dbReference type="EMBL" id="JBHUPB010000007">
    <property type="protein sequence ID" value="MFD2967625.1"/>
    <property type="molecule type" value="Genomic_DNA"/>
</dbReference>
<feature type="signal peptide" evidence="1">
    <location>
        <begin position="1"/>
        <end position="19"/>
    </location>
</feature>
<dbReference type="SUPFAM" id="SSF101874">
    <property type="entry name" value="YceI-like"/>
    <property type="match status" value="1"/>
</dbReference>
<sequence>MKKPILFLALIFAITSVFAQKTTLKIDSKASSIKWVAKKVVGGHEGTINIKNGTLQTEKNKITGGEFVIDMNSMLCPDAPKLTDHLKNEDFFNVPQYGTAKLVITKVDNSKANPVITGNLTIKDKTKAISFPVKVTNATANGLEAEAIGIKINRLDFDIKYRSASFFSDLGNRAIEDEFTLDVKIKAVK</sequence>
<reference evidence="4" key="1">
    <citation type="journal article" date="2019" name="Int. J. Syst. Evol. Microbiol.">
        <title>The Global Catalogue of Microorganisms (GCM) 10K type strain sequencing project: providing services to taxonomists for standard genome sequencing and annotation.</title>
        <authorList>
            <consortium name="The Broad Institute Genomics Platform"/>
            <consortium name="The Broad Institute Genome Sequencing Center for Infectious Disease"/>
            <person name="Wu L."/>
            <person name="Ma J."/>
        </authorList>
    </citation>
    <scope>NUCLEOTIDE SEQUENCE [LARGE SCALE GENOMIC DNA]</scope>
    <source>
        <strain evidence="4">KCTC 22814</strain>
    </source>
</reference>
<dbReference type="Pfam" id="PF04264">
    <property type="entry name" value="YceI"/>
    <property type="match status" value="1"/>
</dbReference>
<dbReference type="RefSeq" id="WP_320182906.1">
    <property type="nucleotide sequence ID" value="NZ_CP138332.1"/>
</dbReference>
<accession>A0ABW6BFV8</accession>
<keyword evidence="4" id="KW-1185">Reference proteome</keyword>
<dbReference type="PANTHER" id="PTHR34406:SF1">
    <property type="entry name" value="PROTEIN YCEI"/>
    <property type="match status" value="1"/>
</dbReference>
<dbReference type="PANTHER" id="PTHR34406">
    <property type="entry name" value="PROTEIN YCEI"/>
    <property type="match status" value="1"/>
</dbReference>
<name>A0ABW6BFV8_9SPHI</name>
<evidence type="ECO:0000259" key="2">
    <source>
        <dbReference type="SMART" id="SM00867"/>
    </source>
</evidence>
<dbReference type="Gene3D" id="2.40.128.110">
    <property type="entry name" value="Lipid/polyisoprenoid-binding, YceI-like"/>
    <property type="match status" value="1"/>
</dbReference>
<dbReference type="InterPro" id="IPR007372">
    <property type="entry name" value="Lipid/polyisoprenoid-bd_YceI"/>
</dbReference>
<evidence type="ECO:0000256" key="1">
    <source>
        <dbReference type="SAM" id="SignalP"/>
    </source>
</evidence>
<gene>
    <name evidence="3" type="ORF">ACFS7Y_09515</name>
</gene>
<dbReference type="InterPro" id="IPR036761">
    <property type="entry name" value="TTHA0802/YceI-like_sf"/>
</dbReference>